<sequence length="107" mass="11905">MLILIANPCNRLFAPTPESHEALCRGFVQHARGWSGCSVPEGNCWRVSSFDLFASVHGMKSINSRATISGLVLLSHSCVFRCRLTTQRCIPWRGTCLLRLDIFPLAT</sequence>
<dbReference type="AlphaFoldDB" id="A0A0C9XQR7"/>
<accession>A0A0C9XQR7</accession>
<organism evidence="1 2">
    <name type="scientific">Pisolithus microcarpus 441</name>
    <dbReference type="NCBI Taxonomy" id="765257"/>
    <lineage>
        <taxon>Eukaryota</taxon>
        <taxon>Fungi</taxon>
        <taxon>Dikarya</taxon>
        <taxon>Basidiomycota</taxon>
        <taxon>Agaricomycotina</taxon>
        <taxon>Agaricomycetes</taxon>
        <taxon>Agaricomycetidae</taxon>
        <taxon>Boletales</taxon>
        <taxon>Sclerodermatineae</taxon>
        <taxon>Pisolithaceae</taxon>
        <taxon>Pisolithus</taxon>
    </lineage>
</organism>
<dbReference type="Proteomes" id="UP000054018">
    <property type="component" value="Unassembled WGS sequence"/>
</dbReference>
<gene>
    <name evidence="1" type="ORF">PISMIDRAFT_347000</name>
</gene>
<evidence type="ECO:0000313" key="2">
    <source>
        <dbReference type="Proteomes" id="UP000054018"/>
    </source>
</evidence>
<proteinExistence type="predicted"/>
<reference evidence="2" key="2">
    <citation type="submission" date="2015-01" db="EMBL/GenBank/DDBJ databases">
        <title>Evolutionary Origins and Diversification of the Mycorrhizal Mutualists.</title>
        <authorList>
            <consortium name="DOE Joint Genome Institute"/>
            <consortium name="Mycorrhizal Genomics Consortium"/>
            <person name="Kohler A."/>
            <person name="Kuo A."/>
            <person name="Nagy L.G."/>
            <person name="Floudas D."/>
            <person name="Copeland A."/>
            <person name="Barry K.W."/>
            <person name="Cichocki N."/>
            <person name="Veneault-Fourrey C."/>
            <person name="LaButti K."/>
            <person name="Lindquist E.A."/>
            <person name="Lipzen A."/>
            <person name="Lundell T."/>
            <person name="Morin E."/>
            <person name="Murat C."/>
            <person name="Riley R."/>
            <person name="Ohm R."/>
            <person name="Sun H."/>
            <person name="Tunlid A."/>
            <person name="Henrissat B."/>
            <person name="Grigoriev I.V."/>
            <person name="Hibbett D.S."/>
            <person name="Martin F."/>
        </authorList>
    </citation>
    <scope>NUCLEOTIDE SEQUENCE [LARGE SCALE GENOMIC DNA]</scope>
    <source>
        <strain evidence="2">441</strain>
    </source>
</reference>
<dbReference type="EMBL" id="KN833930">
    <property type="protein sequence ID" value="KIK14615.1"/>
    <property type="molecule type" value="Genomic_DNA"/>
</dbReference>
<dbReference type="HOGENOM" id="CLU_2211010_0_0_1"/>
<keyword evidence="2" id="KW-1185">Reference proteome</keyword>
<name>A0A0C9XQR7_9AGAM</name>
<protein>
    <submittedName>
        <fullName evidence="1">Uncharacterized protein</fullName>
    </submittedName>
</protein>
<reference evidence="1 2" key="1">
    <citation type="submission" date="2014-04" db="EMBL/GenBank/DDBJ databases">
        <authorList>
            <consortium name="DOE Joint Genome Institute"/>
            <person name="Kuo A."/>
            <person name="Kohler A."/>
            <person name="Costa M.D."/>
            <person name="Nagy L.G."/>
            <person name="Floudas D."/>
            <person name="Copeland A."/>
            <person name="Barry K.W."/>
            <person name="Cichocki N."/>
            <person name="Veneault-Fourrey C."/>
            <person name="LaButti K."/>
            <person name="Lindquist E.A."/>
            <person name="Lipzen A."/>
            <person name="Lundell T."/>
            <person name="Morin E."/>
            <person name="Murat C."/>
            <person name="Sun H."/>
            <person name="Tunlid A."/>
            <person name="Henrissat B."/>
            <person name="Grigoriev I.V."/>
            <person name="Hibbett D.S."/>
            <person name="Martin F."/>
            <person name="Nordberg H.P."/>
            <person name="Cantor M.N."/>
            <person name="Hua S.X."/>
        </authorList>
    </citation>
    <scope>NUCLEOTIDE SEQUENCE [LARGE SCALE GENOMIC DNA]</scope>
    <source>
        <strain evidence="1 2">441</strain>
    </source>
</reference>
<evidence type="ECO:0000313" key="1">
    <source>
        <dbReference type="EMBL" id="KIK14615.1"/>
    </source>
</evidence>